<reference evidence="1 2" key="1">
    <citation type="submission" date="2017-03" db="EMBL/GenBank/DDBJ databases">
        <title>Genome Survey of Euroglyphus maynei.</title>
        <authorList>
            <person name="Arlian L.G."/>
            <person name="Morgan M.S."/>
            <person name="Rider S.D."/>
        </authorList>
    </citation>
    <scope>NUCLEOTIDE SEQUENCE [LARGE SCALE GENOMIC DNA]</scope>
    <source>
        <strain evidence="1">Arlian Lab</strain>
        <tissue evidence="1">Whole body</tissue>
    </source>
</reference>
<name>A0A1Y3B2S2_EURMA</name>
<sequence>MKFYHYYPHHWIVFGCLSKGYPVFRISMIRIGNVCFKIPV</sequence>
<accession>A0A1Y3B2S2</accession>
<dbReference type="Proteomes" id="UP000194236">
    <property type="component" value="Unassembled WGS sequence"/>
</dbReference>
<comment type="caution">
    <text evidence="1">The sequence shown here is derived from an EMBL/GenBank/DDBJ whole genome shotgun (WGS) entry which is preliminary data.</text>
</comment>
<protein>
    <submittedName>
        <fullName evidence="1">Uncharacterized protein</fullName>
    </submittedName>
</protein>
<keyword evidence="2" id="KW-1185">Reference proteome</keyword>
<evidence type="ECO:0000313" key="1">
    <source>
        <dbReference type="EMBL" id="OTF75122.1"/>
    </source>
</evidence>
<dbReference type="EMBL" id="MUJZ01043586">
    <property type="protein sequence ID" value="OTF75122.1"/>
    <property type="molecule type" value="Genomic_DNA"/>
</dbReference>
<gene>
    <name evidence="1" type="ORF">BLA29_014552</name>
</gene>
<dbReference type="AlphaFoldDB" id="A0A1Y3B2S2"/>
<organism evidence="1 2">
    <name type="scientific">Euroglyphus maynei</name>
    <name type="common">Mayne's house dust mite</name>
    <dbReference type="NCBI Taxonomy" id="6958"/>
    <lineage>
        <taxon>Eukaryota</taxon>
        <taxon>Metazoa</taxon>
        <taxon>Ecdysozoa</taxon>
        <taxon>Arthropoda</taxon>
        <taxon>Chelicerata</taxon>
        <taxon>Arachnida</taxon>
        <taxon>Acari</taxon>
        <taxon>Acariformes</taxon>
        <taxon>Sarcoptiformes</taxon>
        <taxon>Astigmata</taxon>
        <taxon>Psoroptidia</taxon>
        <taxon>Analgoidea</taxon>
        <taxon>Pyroglyphidae</taxon>
        <taxon>Pyroglyphinae</taxon>
        <taxon>Euroglyphus</taxon>
    </lineage>
</organism>
<dbReference type="PROSITE" id="PS51257">
    <property type="entry name" value="PROKAR_LIPOPROTEIN"/>
    <property type="match status" value="1"/>
</dbReference>
<proteinExistence type="predicted"/>
<evidence type="ECO:0000313" key="2">
    <source>
        <dbReference type="Proteomes" id="UP000194236"/>
    </source>
</evidence>